<protein>
    <submittedName>
        <fullName evidence="1">Uncharacterized protein</fullName>
    </submittedName>
</protein>
<dbReference type="InterPro" id="IPR031755">
    <property type="entry name" value="Inhibitor_I66"/>
</dbReference>
<dbReference type="OrthoDB" id="3439489at2759"/>
<gene>
    <name evidence="1" type="ORF">N7456_001582</name>
</gene>
<reference evidence="1" key="1">
    <citation type="submission" date="2022-11" db="EMBL/GenBank/DDBJ databases">
        <authorList>
            <person name="Petersen C."/>
        </authorList>
    </citation>
    <scope>NUCLEOTIDE SEQUENCE</scope>
    <source>
        <strain evidence="1">IBT 30069</strain>
    </source>
</reference>
<reference evidence="1" key="2">
    <citation type="journal article" date="2023" name="IMA Fungus">
        <title>Comparative genomic study of the Penicillium genus elucidates a diverse pangenome and 15 lateral gene transfer events.</title>
        <authorList>
            <person name="Petersen C."/>
            <person name="Sorensen T."/>
            <person name="Nielsen M.R."/>
            <person name="Sondergaard T.E."/>
            <person name="Sorensen J.L."/>
            <person name="Fitzpatrick D.A."/>
            <person name="Frisvad J.C."/>
            <person name="Nielsen K.L."/>
        </authorList>
    </citation>
    <scope>NUCLEOTIDE SEQUENCE</scope>
    <source>
        <strain evidence="1">IBT 30069</strain>
    </source>
</reference>
<dbReference type="Gene3D" id="2.80.10.50">
    <property type="match status" value="1"/>
</dbReference>
<evidence type="ECO:0000313" key="1">
    <source>
        <dbReference type="EMBL" id="KAJ5113048.1"/>
    </source>
</evidence>
<sequence length="126" mass="13724">MTSIEGAFTIKVDDQTVSRAEDSGEDKFQASFGPEPATFTLTDGRLESNGWYLSRALVEDRSLLPKRVYWFRKGDANANAIHVVTAKPNGATCSLLFSGAPLMSSNNLLYADLMQDQGASVEITMV</sequence>
<dbReference type="Pfam" id="PF16850">
    <property type="entry name" value="Inhibitor_I66"/>
    <property type="match status" value="1"/>
</dbReference>
<dbReference type="EMBL" id="JAPQKH010000002">
    <property type="protein sequence ID" value="KAJ5113048.1"/>
    <property type="molecule type" value="Genomic_DNA"/>
</dbReference>
<evidence type="ECO:0000313" key="2">
    <source>
        <dbReference type="Proteomes" id="UP001149165"/>
    </source>
</evidence>
<organism evidence="1 2">
    <name type="scientific">Penicillium angulare</name>
    <dbReference type="NCBI Taxonomy" id="116970"/>
    <lineage>
        <taxon>Eukaryota</taxon>
        <taxon>Fungi</taxon>
        <taxon>Dikarya</taxon>
        <taxon>Ascomycota</taxon>
        <taxon>Pezizomycotina</taxon>
        <taxon>Eurotiomycetes</taxon>
        <taxon>Eurotiomycetidae</taxon>
        <taxon>Eurotiales</taxon>
        <taxon>Aspergillaceae</taxon>
        <taxon>Penicillium</taxon>
    </lineage>
</organism>
<dbReference type="GO" id="GO:0004867">
    <property type="term" value="F:serine-type endopeptidase inhibitor activity"/>
    <property type="evidence" value="ECO:0007669"/>
    <property type="project" value="InterPro"/>
</dbReference>
<name>A0A9W9G6L9_9EURO</name>
<dbReference type="AlphaFoldDB" id="A0A9W9G6L9"/>
<accession>A0A9W9G6L9</accession>
<dbReference type="Proteomes" id="UP001149165">
    <property type="component" value="Unassembled WGS sequence"/>
</dbReference>
<keyword evidence="2" id="KW-1185">Reference proteome</keyword>
<proteinExistence type="predicted"/>
<comment type="caution">
    <text evidence="1">The sequence shown here is derived from an EMBL/GenBank/DDBJ whole genome shotgun (WGS) entry which is preliminary data.</text>
</comment>